<dbReference type="RefSeq" id="WP_150353876.1">
    <property type="nucleotide sequence ID" value="NZ_RZNZ01000002.1"/>
</dbReference>
<sequence>MSAANSLDAQIRPITGRRRIIAAVCVLAMLAMLYWWGWGTGIEVAIRDLVADSGANTSGTVTLAGQMRRLAGNLLFTAVAAVAFCTVRRLACGFAFIRPAKAVESASPVGGPVSGPTSALRRWWDAGFAYCFCMLAGFAAIDVASAVLGTTFHSYPFGTRYESAWAATIYLINMFFAGPTEELVLLGLAVIGLRWVGAPWWLVGTVAVCLRVPFHLYYGWAAFAIAVWPVLAVLLFRRVGMITPMIVAHGMYDVSTSMTSLTVVFGSNWPLVVSGLIVATPVVWLVATIVVRIRDRRGRARAARKGNARRA</sequence>
<evidence type="ECO:0000313" key="5">
    <source>
        <dbReference type="Proteomes" id="UP000345527"/>
    </source>
</evidence>
<dbReference type="Proteomes" id="UP000345527">
    <property type="component" value="Unassembled WGS sequence"/>
</dbReference>
<dbReference type="InterPro" id="IPR003675">
    <property type="entry name" value="Rce1/LyrA-like_dom"/>
</dbReference>
<keyword evidence="1" id="KW-0472">Membrane</keyword>
<feature type="transmembrane region" description="Helical" evidence="1">
    <location>
        <begin position="215"/>
        <end position="234"/>
    </location>
</feature>
<dbReference type="EMBL" id="RZOA01000008">
    <property type="protein sequence ID" value="KAA8823543.1"/>
    <property type="molecule type" value="Genomic_DNA"/>
</dbReference>
<dbReference type="OrthoDB" id="4551771at2"/>
<feature type="domain" description="CAAX prenyl protease 2/Lysostaphin resistance protein A-like" evidence="2">
    <location>
        <begin position="165"/>
        <end position="254"/>
    </location>
</feature>
<accession>A0A5J5E315</accession>
<dbReference type="GO" id="GO:0004175">
    <property type="term" value="F:endopeptidase activity"/>
    <property type="evidence" value="ECO:0007669"/>
    <property type="project" value="UniProtKB-ARBA"/>
</dbReference>
<evidence type="ECO:0000313" key="3">
    <source>
        <dbReference type="EMBL" id="KAA8822016.1"/>
    </source>
</evidence>
<reference evidence="5 6" key="1">
    <citation type="journal article" date="2019" name="Syst. Appl. Microbiol.">
        <title>Characterization of Bifidobacterium species in feaces of the Egyptian fruit bat: Description of B. vespertilionis sp. nov. and B. rousetti sp. nov.</title>
        <authorList>
            <person name="Modesto M."/>
            <person name="Satti M."/>
            <person name="Watanabe K."/>
            <person name="Puglisi E."/>
            <person name="Morelli L."/>
            <person name="Huang C.-H."/>
            <person name="Liou J.-S."/>
            <person name="Miyashita M."/>
            <person name="Tamura T."/>
            <person name="Saito S."/>
            <person name="Mori K."/>
            <person name="Huang L."/>
            <person name="Sciavilla P."/>
            <person name="Sandri C."/>
            <person name="Spiezio C."/>
            <person name="Vitali F."/>
            <person name="Cavalieri D."/>
            <person name="Perpetuini G."/>
            <person name="Tofalo R."/>
            <person name="Bonetti A."/>
            <person name="Arita M."/>
            <person name="Mattarelli P."/>
        </authorList>
    </citation>
    <scope>NUCLEOTIDE SEQUENCE [LARGE SCALE GENOMIC DNA]</scope>
    <source>
        <strain evidence="3 6">RST16</strain>
        <strain evidence="4 5">RST8</strain>
    </source>
</reference>
<gene>
    <name evidence="4" type="ORF">EM848_05185</name>
    <name evidence="3" type="ORF">EMO90_02100</name>
</gene>
<feature type="transmembrane region" description="Helical" evidence="1">
    <location>
        <begin position="70"/>
        <end position="91"/>
    </location>
</feature>
<dbReference type="Proteomes" id="UP000374630">
    <property type="component" value="Unassembled WGS sequence"/>
</dbReference>
<feature type="transmembrane region" description="Helical" evidence="1">
    <location>
        <begin position="20"/>
        <end position="38"/>
    </location>
</feature>
<comment type="caution">
    <text evidence="4">The sequence shown here is derived from an EMBL/GenBank/DDBJ whole genome shotgun (WGS) entry which is preliminary data.</text>
</comment>
<name>A0A5J5E315_9BIFI</name>
<proteinExistence type="predicted"/>
<evidence type="ECO:0000313" key="4">
    <source>
        <dbReference type="EMBL" id="KAA8823543.1"/>
    </source>
</evidence>
<keyword evidence="1" id="KW-0812">Transmembrane</keyword>
<dbReference type="AlphaFoldDB" id="A0A5J5E315"/>
<evidence type="ECO:0000313" key="6">
    <source>
        <dbReference type="Proteomes" id="UP000374630"/>
    </source>
</evidence>
<dbReference type="GO" id="GO:0080120">
    <property type="term" value="P:CAAX-box protein maturation"/>
    <property type="evidence" value="ECO:0007669"/>
    <property type="project" value="UniProtKB-ARBA"/>
</dbReference>
<dbReference type="Pfam" id="PF02517">
    <property type="entry name" value="Rce1-like"/>
    <property type="match status" value="1"/>
</dbReference>
<dbReference type="EMBL" id="RZNZ01000002">
    <property type="protein sequence ID" value="KAA8822016.1"/>
    <property type="molecule type" value="Genomic_DNA"/>
</dbReference>
<keyword evidence="6" id="KW-1185">Reference proteome</keyword>
<keyword evidence="1" id="KW-1133">Transmembrane helix</keyword>
<feature type="transmembrane region" description="Helical" evidence="1">
    <location>
        <begin position="128"/>
        <end position="152"/>
    </location>
</feature>
<feature type="transmembrane region" description="Helical" evidence="1">
    <location>
        <begin position="183"/>
        <end position="203"/>
    </location>
</feature>
<protein>
    <recommendedName>
        <fullName evidence="2">CAAX prenyl protease 2/Lysostaphin resistance protein A-like domain-containing protein</fullName>
    </recommendedName>
</protein>
<evidence type="ECO:0000256" key="1">
    <source>
        <dbReference type="SAM" id="Phobius"/>
    </source>
</evidence>
<feature type="transmembrane region" description="Helical" evidence="1">
    <location>
        <begin position="271"/>
        <end position="291"/>
    </location>
</feature>
<evidence type="ECO:0000259" key="2">
    <source>
        <dbReference type="Pfam" id="PF02517"/>
    </source>
</evidence>
<organism evidence="4 5">
    <name type="scientific">Bifidobacterium vespertilionis</name>
    <dbReference type="NCBI Taxonomy" id="2562524"/>
    <lineage>
        <taxon>Bacteria</taxon>
        <taxon>Bacillati</taxon>
        <taxon>Actinomycetota</taxon>
        <taxon>Actinomycetes</taxon>
        <taxon>Bifidobacteriales</taxon>
        <taxon>Bifidobacteriaceae</taxon>
        <taxon>Bifidobacterium</taxon>
    </lineage>
</organism>